<keyword evidence="19" id="KW-1185">Reference proteome</keyword>
<comment type="caution">
    <text evidence="18">The sequence shown here is derived from an EMBL/GenBank/DDBJ whole genome shotgun (WGS) entry which is preliminary data.</text>
</comment>
<evidence type="ECO:0000313" key="18">
    <source>
        <dbReference type="EMBL" id="PRP81566.1"/>
    </source>
</evidence>
<dbReference type="InterPro" id="IPR027640">
    <property type="entry name" value="Kinesin-like_fam"/>
</dbReference>
<dbReference type="InterPro" id="IPR018247">
    <property type="entry name" value="EF_Hand_1_Ca_BS"/>
</dbReference>
<dbReference type="Proteomes" id="UP000241769">
    <property type="component" value="Unassembled WGS sequence"/>
</dbReference>
<evidence type="ECO:0000256" key="5">
    <source>
        <dbReference type="ARBA" id="ARBA00022741"/>
    </source>
</evidence>
<keyword evidence="7 12" id="KW-0067">ATP-binding</keyword>
<evidence type="ECO:0000256" key="15">
    <source>
        <dbReference type="SAM" id="MobiDB-lite"/>
    </source>
</evidence>
<feature type="coiled-coil region" evidence="14">
    <location>
        <begin position="363"/>
        <end position="390"/>
    </location>
</feature>
<dbReference type="Pfam" id="PF00225">
    <property type="entry name" value="Kinesin"/>
    <property type="match status" value="1"/>
</dbReference>
<keyword evidence="5 12" id="KW-0547">Nucleotide-binding</keyword>
<dbReference type="SUPFAM" id="SSF47473">
    <property type="entry name" value="EF-hand"/>
    <property type="match status" value="1"/>
</dbReference>
<evidence type="ECO:0000256" key="4">
    <source>
        <dbReference type="ARBA" id="ARBA00022701"/>
    </source>
</evidence>
<gene>
    <name evidence="18" type="ORF">PROFUN_01073</name>
</gene>
<dbReference type="PANTHER" id="PTHR47968:SF36">
    <property type="entry name" value="KINESIN HEAVY CHAIN ISOFORM X1"/>
    <property type="match status" value="1"/>
</dbReference>
<dbReference type="PROSITE" id="PS00018">
    <property type="entry name" value="EF_HAND_1"/>
    <property type="match status" value="1"/>
</dbReference>
<organism evidence="18 19">
    <name type="scientific">Planoprotostelium fungivorum</name>
    <dbReference type="NCBI Taxonomy" id="1890364"/>
    <lineage>
        <taxon>Eukaryota</taxon>
        <taxon>Amoebozoa</taxon>
        <taxon>Evosea</taxon>
        <taxon>Variosea</taxon>
        <taxon>Cavosteliida</taxon>
        <taxon>Cavosteliaceae</taxon>
        <taxon>Planoprotostelium</taxon>
    </lineage>
</organism>
<dbReference type="GO" id="GO:0008017">
    <property type="term" value="F:microtubule binding"/>
    <property type="evidence" value="ECO:0007669"/>
    <property type="project" value="InterPro"/>
</dbReference>
<evidence type="ECO:0000256" key="2">
    <source>
        <dbReference type="ARBA" id="ARBA00022448"/>
    </source>
</evidence>
<feature type="compositionally biased region" description="Polar residues" evidence="15">
    <location>
        <begin position="473"/>
        <end position="488"/>
    </location>
</feature>
<dbReference type="AlphaFoldDB" id="A0A2P6NC74"/>
<sequence>MSSNVGIKVIARFRPFNENEKKKQDQSIRSEFDLQISQGTHIDIKACEVSVDKNQHNFNFDAVYDASATQKEVYNFAAKPCIDDVLEGYNGTIFAYGQTGSGKTWSMFGNREHEDTKGIIPRASGQIFDHIDKDVRNIEYSIRCSFLEIYKERIYDLLVPTPAFNKERPTLKIRETPQKGVWVEGLSEEFVACEEDIDELVQLGESSRVVSSTDMNKVSSRSHSVFIVSIQQKAEDGSIKTGKLNLVDLAGSERVGKTNASGKQLEEAKEINKSLSSLGKCIYTLSEIAKAPAGSKSPLHIPYRESSLTRILQESLGGNCKTTLLVACSPAIYNADETVSTLRFGASAKTIKNTVTVNKKRSIEELESLVKTLNKDLVQLKRYSQKLERQLEFVSPADFADAAKAEQFKKLMSASATEKEKQNKEKEDPTSPSPNRTTKSVGGPVSLSLPGTPTTSDGSSASPRIQKLKGTAASESPQTRQRSASFSGAESEDDGEPSYGWDPLAMAELKTQLEQLKGTTSGQIEQYKIELSEAKLREEDFKAHGIEAEKSLKKMEVRYNKLKTKHAEDTINLNLKIQALEDGEGGNSDEAIILLFADNERLEAEVLALQAQIAGKSIPVAPKKEVKITDAMLSKLPDDAKSMVEDLQRKLKLANDREQAVMNEVKTSKDKRKKALVKLTEQHTLLKTELEELVADKKLLEVEYETEKEQHKESEAQLRETIEVLERQLKAKSRVFVPAKRKLILNPLQEKVDIQNHIGTLRKTNSPFLEASRLQHERSMAVATRGEKIFGGKVANLVEEADRRAYYKRIFDHGDRNKNGTLSASEIRGIIRAMGASVTETDFVQLMKHLDPQATDDIDFETFFAGMTSKA</sequence>
<dbReference type="Gene3D" id="1.10.238.10">
    <property type="entry name" value="EF-hand"/>
    <property type="match status" value="1"/>
</dbReference>
<keyword evidence="6" id="KW-0106">Calcium</keyword>
<comment type="similarity">
    <text evidence="11">Belongs to the TRAFAC class myosin-kinesin ATPase superfamily. Kinesin family. KIN-5/BimC subfamily.</text>
</comment>
<feature type="region of interest" description="Disordered" evidence="15">
    <location>
        <begin position="413"/>
        <end position="502"/>
    </location>
</feature>
<dbReference type="STRING" id="1890364.A0A2P6NC74"/>
<evidence type="ECO:0000256" key="13">
    <source>
        <dbReference type="RuleBase" id="RU000394"/>
    </source>
</evidence>
<dbReference type="InterPro" id="IPR036961">
    <property type="entry name" value="Kinesin_motor_dom_sf"/>
</dbReference>
<dbReference type="InParanoid" id="A0A2P6NC74"/>
<dbReference type="InterPro" id="IPR011992">
    <property type="entry name" value="EF-hand-dom_pair"/>
</dbReference>
<dbReference type="PROSITE" id="PS50067">
    <property type="entry name" value="KINESIN_MOTOR_2"/>
    <property type="match status" value="1"/>
</dbReference>
<keyword evidence="9 12" id="KW-0505">Motor protein</keyword>
<evidence type="ECO:0000256" key="10">
    <source>
        <dbReference type="ARBA" id="ARBA00023212"/>
    </source>
</evidence>
<evidence type="ECO:0000256" key="3">
    <source>
        <dbReference type="ARBA" id="ARBA00022490"/>
    </source>
</evidence>
<dbReference type="OrthoDB" id="3176171at2759"/>
<dbReference type="CDD" id="cd00051">
    <property type="entry name" value="EFh"/>
    <property type="match status" value="1"/>
</dbReference>
<dbReference type="SMART" id="SM00054">
    <property type="entry name" value="EFh"/>
    <property type="match status" value="2"/>
</dbReference>
<evidence type="ECO:0000313" key="19">
    <source>
        <dbReference type="Proteomes" id="UP000241769"/>
    </source>
</evidence>
<dbReference type="GO" id="GO:0003777">
    <property type="term" value="F:microtubule motor activity"/>
    <property type="evidence" value="ECO:0007669"/>
    <property type="project" value="InterPro"/>
</dbReference>
<evidence type="ECO:0000256" key="1">
    <source>
        <dbReference type="ARBA" id="ARBA00004245"/>
    </source>
</evidence>
<dbReference type="SUPFAM" id="SSF52540">
    <property type="entry name" value="P-loop containing nucleoside triphosphate hydrolases"/>
    <property type="match status" value="1"/>
</dbReference>
<dbReference type="InterPro" id="IPR027417">
    <property type="entry name" value="P-loop_NTPase"/>
</dbReference>
<keyword evidence="2" id="KW-0813">Transport</keyword>
<evidence type="ECO:0000256" key="7">
    <source>
        <dbReference type="ARBA" id="ARBA00022840"/>
    </source>
</evidence>
<proteinExistence type="inferred from homology"/>
<dbReference type="GO" id="GO:0007010">
    <property type="term" value="P:cytoskeleton organization"/>
    <property type="evidence" value="ECO:0007669"/>
    <property type="project" value="UniProtKB-ARBA"/>
</dbReference>
<evidence type="ECO:0000256" key="11">
    <source>
        <dbReference type="ARBA" id="ARBA00034704"/>
    </source>
</evidence>
<evidence type="ECO:0000259" key="17">
    <source>
        <dbReference type="PROSITE" id="PS50222"/>
    </source>
</evidence>
<dbReference type="EMBL" id="MDYQ01000121">
    <property type="protein sequence ID" value="PRP81566.1"/>
    <property type="molecule type" value="Genomic_DNA"/>
</dbReference>
<accession>A0A2P6NC74</accession>
<evidence type="ECO:0000256" key="9">
    <source>
        <dbReference type="ARBA" id="ARBA00023175"/>
    </source>
</evidence>
<dbReference type="Gene3D" id="3.40.850.10">
    <property type="entry name" value="Kinesin motor domain"/>
    <property type="match status" value="1"/>
</dbReference>
<dbReference type="FunFam" id="3.40.850.10:FF:000019">
    <property type="entry name" value="Kinesin-like protein KIN-5D"/>
    <property type="match status" value="1"/>
</dbReference>
<dbReference type="PANTHER" id="PTHR47968">
    <property type="entry name" value="CENTROMERE PROTEIN E"/>
    <property type="match status" value="1"/>
</dbReference>
<dbReference type="InterPro" id="IPR002048">
    <property type="entry name" value="EF_hand_dom"/>
</dbReference>
<keyword evidence="8 14" id="KW-0175">Coiled coil</keyword>
<feature type="domain" description="EF-hand" evidence="17">
    <location>
        <begin position="802"/>
        <end position="837"/>
    </location>
</feature>
<reference evidence="18 19" key="1">
    <citation type="journal article" date="2018" name="Genome Biol. Evol.">
        <title>Multiple Roots of Fruiting Body Formation in Amoebozoa.</title>
        <authorList>
            <person name="Hillmann F."/>
            <person name="Forbes G."/>
            <person name="Novohradska S."/>
            <person name="Ferling I."/>
            <person name="Riege K."/>
            <person name="Groth M."/>
            <person name="Westermann M."/>
            <person name="Marz M."/>
            <person name="Spaller T."/>
            <person name="Winckler T."/>
            <person name="Schaap P."/>
            <person name="Glockner G."/>
        </authorList>
    </citation>
    <scope>NUCLEOTIDE SEQUENCE [LARGE SCALE GENOMIC DNA]</scope>
    <source>
        <strain evidence="18 19">Jena</strain>
    </source>
</reference>
<dbReference type="GO" id="GO:0005874">
    <property type="term" value="C:microtubule"/>
    <property type="evidence" value="ECO:0007669"/>
    <property type="project" value="UniProtKB-KW"/>
</dbReference>
<keyword evidence="4 13" id="KW-0493">Microtubule</keyword>
<feature type="binding site" evidence="12">
    <location>
        <begin position="97"/>
        <end position="104"/>
    </location>
    <ligand>
        <name>ATP</name>
        <dbReference type="ChEBI" id="CHEBI:30616"/>
    </ligand>
</feature>
<protein>
    <recommendedName>
        <fullName evidence="13">Kinesin-like protein</fullName>
    </recommendedName>
</protein>
<feature type="compositionally biased region" description="Polar residues" evidence="15">
    <location>
        <begin position="449"/>
        <end position="463"/>
    </location>
</feature>
<keyword evidence="10" id="KW-0206">Cytoskeleton</keyword>
<evidence type="ECO:0000256" key="12">
    <source>
        <dbReference type="PROSITE-ProRule" id="PRU00283"/>
    </source>
</evidence>
<dbReference type="InterPro" id="IPR001752">
    <property type="entry name" value="Kinesin_motor_dom"/>
</dbReference>
<evidence type="ECO:0000259" key="16">
    <source>
        <dbReference type="PROSITE" id="PS50067"/>
    </source>
</evidence>
<dbReference type="InterPro" id="IPR019821">
    <property type="entry name" value="Kinesin_motor_CS"/>
</dbReference>
<evidence type="ECO:0000256" key="8">
    <source>
        <dbReference type="ARBA" id="ARBA00023054"/>
    </source>
</evidence>
<evidence type="ECO:0000256" key="14">
    <source>
        <dbReference type="SAM" id="Coils"/>
    </source>
</evidence>
<feature type="compositionally biased region" description="Basic and acidic residues" evidence="15">
    <location>
        <begin position="417"/>
        <end position="429"/>
    </location>
</feature>
<feature type="domain" description="Kinesin motor" evidence="16">
    <location>
        <begin position="6"/>
        <end position="351"/>
    </location>
</feature>
<dbReference type="GO" id="GO:0005524">
    <property type="term" value="F:ATP binding"/>
    <property type="evidence" value="ECO:0007669"/>
    <property type="project" value="UniProtKB-UniRule"/>
</dbReference>
<comment type="subcellular location">
    <subcellularLocation>
        <location evidence="1">Cytoplasm</location>
        <location evidence="1">Cytoskeleton</location>
    </subcellularLocation>
</comment>
<dbReference type="PROSITE" id="PS50222">
    <property type="entry name" value="EF_HAND_2"/>
    <property type="match status" value="1"/>
</dbReference>
<name>A0A2P6NC74_9EUKA</name>
<dbReference type="GO" id="GO:0007018">
    <property type="term" value="P:microtubule-based movement"/>
    <property type="evidence" value="ECO:0007669"/>
    <property type="project" value="InterPro"/>
</dbReference>
<dbReference type="GO" id="GO:0005509">
    <property type="term" value="F:calcium ion binding"/>
    <property type="evidence" value="ECO:0007669"/>
    <property type="project" value="InterPro"/>
</dbReference>
<evidence type="ECO:0000256" key="6">
    <source>
        <dbReference type="ARBA" id="ARBA00022837"/>
    </source>
</evidence>
<dbReference type="SMART" id="SM00129">
    <property type="entry name" value="KISc"/>
    <property type="match status" value="1"/>
</dbReference>
<dbReference type="PROSITE" id="PS00411">
    <property type="entry name" value="KINESIN_MOTOR_1"/>
    <property type="match status" value="1"/>
</dbReference>
<feature type="coiled-coil region" evidence="14">
    <location>
        <begin position="644"/>
        <end position="735"/>
    </location>
</feature>
<keyword evidence="3" id="KW-0963">Cytoplasm</keyword>
<dbReference type="PRINTS" id="PR00380">
    <property type="entry name" value="KINESINHEAVY"/>
</dbReference>